<sequence length="505" mass="56509">MIKEMVETQKNDGISSSNVAAKAALADAIAGTAASLVSLLAFYPVDVIKTRTQVGYNHRHPQKSSLETAISLLSGLHYKLAHTTLSSFTYFYLFSYVQSLHKSYDTTVRRHTRGGRGGSGGEENEVLYRPSVKTRLLLAAVAAAVNTLLTLPLDVLASRSQTSQPSEEEEEECKDNENNTNEENKTLKRSLTSIVWDEIERETTWEEEGLIKEDDDTYNTSETYNTAAEDEIGIMDTEEGEEKKECNSLSADETTIRSCTKQRQQQPDPSNHQHIMYTNTNNNNTQGKIYPPSPIKQTATSKINTLQKILSLWSGLRPSLLLCSNPSIHHTVFDALKASLLLHKQSPRQNNSKPPALSMWEAFVIGLISKFVATIVTYPLIRAKVVLMVSSSNSHKKLNKSPQEKSKQQQREEISNTNHDTKKQKASANSQTCQQRLLQSPPSSLPLTQPLTMTAVLLQFLRQDGIKGLYRGCRLQLLSTMLKSALLMMVRERIQNVTRRLILES</sequence>
<dbReference type="GO" id="GO:0016020">
    <property type="term" value="C:membrane"/>
    <property type="evidence" value="ECO:0007669"/>
    <property type="project" value="UniProtKB-SubCell"/>
</dbReference>
<dbReference type="InterPro" id="IPR052217">
    <property type="entry name" value="Mito/Peroxisomal_Carrier"/>
</dbReference>
<evidence type="ECO:0000256" key="3">
    <source>
        <dbReference type="ARBA" id="ARBA00022448"/>
    </source>
</evidence>
<evidence type="ECO:0000256" key="1">
    <source>
        <dbReference type="ARBA" id="ARBA00004141"/>
    </source>
</evidence>
<feature type="repeat" description="Solcar" evidence="8">
    <location>
        <begin position="22"/>
        <end position="100"/>
    </location>
</feature>
<evidence type="ECO:0000256" key="6">
    <source>
        <dbReference type="ARBA" id="ARBA00022989"/>
    </source>
</evidence>
<keyword evidence="3 9" id="KW-0813">Transport</keyword>
<accession>A0A7S2A4V5</accession>
<name>A0A7S2A4V5_9STRA</name>
<keyword evidence="5" id="KW-0677">Repeat</keyword>
<feature type="compositionally biased region" description="Basic and acidic residues" evidence="10">
    <location>
        <begin position="402"/>
        <end position="423"/>
    </location>
</feature>
<feature type="region of interest" description="Disordered" evidence="10">
    <location>
        <begin position="394"/>
        <end position="445"/>
    </location>
</feature>
<evidence type="ECO:0000256" key="5">
    <source>
        <dbReference type="ARBA" id="ARBA00022737"/>
    </source>
</evidence>
<dbReference type="InterPro" id="IPR023395">
    <property type="entry name" value="MCP_dom_sf"/>
</dbReference>
<dbReference type="EMBL" id="HBGN01039547">
    <property type="protein sequence ID" value="CAD9358014.1"/>
    <property type="molecule type" value="Transcribed_RNA"/>
</dbReference>
<dbReference type="InterPro" id="IPR018108">
    <property type="entry name" value="MCP_transmembrane"/>
</dbReference>
<dbReference type="PANTHER" id="PTHR45939:SF1">
    <property type="entry name" value="MITOCHONDRIAL THIAMINE PYROPHOSPHATE CARRIER 1-RELATED"/>
    <property type="match status" value="1"/>
</dbReference>
<evidence type="ECO:0000256" key="8">
    <source>
        <dbReference type="PROSITE-ProRule" id="PRU00282"/>
    </source>
</evidence>
<dbReference type="Gene3D" id="1.50.40.10">
    <property type="entry name" value="Mitochondrial carrier domain"/>
    <property type="match status" value="2"/>
</dbReference>
<gene>
    <name evidence="11" type="ORF">DBRI1063_LOCUS25306</name>
</gene>
<keyword evidence="4 8" id="KW-0812">Transmembrane</keyword>
<evidence type="ECO:0000256" key="4">
    <source>
        <dbReference type="ARBA" id="ARBA00022692"/>
    </source>
</evidence>
<protein>
    <submittedName>
        <fullName evidence="11">Uncharacterized protein</fullName>
    </submittedName>
</protein>
<reference evidence="11" key="1">
    <citation type="submission" date="2021-01" db="EMBL/GenBank/DDBJ databases">
        <authorList>
            <person name="Corre E."/>
            <person name="Pelletier E."/>
            <person name="Niang G."/>
            <person name="Scheremetjew M."/>
            <person name="Finn R."/>
            <person name="Kale V."/>
            <person name="Holt S."/>
            <person name="Cochrane G."/>
            <person name="Meng A."/>
            <person name="Brown T."/>
            <person name="Cohen L."/>
        </authorList>
    </citation>
    <scope>NUCLEOTIDE SEQUENCE</scope>
    <source>
        <strain evidence="11">Pop2</strain>
    </source>
</reference>
<evidence type="ECO:0000313" key="11">
    <source>
        <dbReference type="EMBL" id="CAD9358014.1"/>
    </source>
</evidence>
<evidence type="ECO:0000256" key="10">
    <source>
        <dbReference type="SAM" id="MobiDB-lite"/>
    </source>
</evidence>
<organism evidence="11">
    <name type="scientific">Ditylum brightwellii</name>
    <dbReference type="NCBI Taxonomy" id="49249"/>
    <lineage>
        <taxon>Eukaryota</taxon>
        <taxon>Sar</taxon>
        <taxon>Stramenopiles</taxon>
        <taxon>Ochrophyta</taxon>
        <taxon>Bacillariophyta</taxon>
        <taxon>Mediophyceae</taxon>
        <taxon>Lithodesmiophycidae</taxon>
        <taxon>Lithodesmiales</taxon>
        <taxon>Lithodesmiaceae</taxon>
        <taxon>Ditylum</taxon>
    </lineage>
</organism>
<comment type="subcellular location">
    <subcellularLocation>
        <location evidence="1">Membrane</location>
        <topology evidence="1">Multi-pass membrane protein</topology>
    </subcellularLocation>
</comment>
<evidence type="ECO:0000256" key="9">
    <source>
        <dbReference type="RuleBase" id="RU000488"/>
    </source>
</evidence>
<dbReference type="AlphaFoldDB" id="A0A7S2A4V5"/>
<comment type="similarity">
    <text evidence="2 9">Belongs to the mitochondrial carrier (TC 2.A.29) family.</text>
</comment>
<keyword evidence="7 8" id="KW-0472">Membrane</keyword>
<dbReference type="SUPFAM" id="SSF103506">
    <property type="entry name" value="Mitochondrial carrier"/>
    <property type="match status" value="1"/>
</dbReference>
<dbReference type="PROSITE" id="PS50920">
    <property type="entry name" value="SOLCAR"/>
    <property type="match status" value="1"/>
</dbReference>
<dbReference type="Pfam" id="PF00153">
    <property type="entry name" value="Mito_carr"/>
    <property type="match status" value="2"/>
</dbReference>
<dbReference type="GO" id="GO:0015217">
    <property type="term" value="F:ADP transmembrane transporter activity"/>
    <property type="evidence" value="ECO:0007669"/>
    <property type="project" value="TreeGrafter"/>
</dbReference>
<feature type="compositionally biased region" description="Low complexity" evidence="10">
    <location>
        <begin position="434"/>
        <end position="445"/>
    </location>
</feature>
<evidence type="ECO:0000256" key="2">
    <source>
        <dbReference type="ARBA" id="ARBA00006375"/>
    </source>
</evidence>
<dbReference type="PANTHER" id="PTHR45939">
    <property type="entry name" value="PEROXISOMAL MEMBRANE PROTEIN PMP34-RELATED"/>
    <property type="match status" value="1"/>
</dbReference>
<proteinExistence type="inferred from homology"/>
<evidence type="ECO:0000256" key="7">
    <source>
        <dbReference type="ARBA" id="ARBA00023136"/>
    </source>
</evidence>
<keyword evidence="6" id="KW-1133">Transmembrane helix</keyword>
<feature type="region of interest" description="Disordered" evidence="10">
    <location>
        <begin position="159"/>
        <end position="186"/>
    </location>
</feature>